<dbReference type="SUPFAM" id="SSF51905">
    <property type="entry name" value="FAD/NAD(P)-binding domain"/>
    <property type="match status" value="1"/>
</dbReference>
<dbReference type="OrthoDB" id="202203at2759"/>
<gene>
    <name evidence="6" type="ORF">H4R26_000400</name>
</gene>
<comment type="similarity">
    <text evidence="1">Belongs to the FAD-dependent oxidoreductase family.</text>
</comment>
<dbReference type="AlphaFoldDB" id="A0A9W8ELH5"/>
<dbReference type="EMBL" id="JANBQF010000011">
    <property type="protein sequence ID" value="KAJ2008125.1"/>
    <property type="molecule type" value="Genomic_DNA"/>
</dbReference>
<comment type="caution">
    <text evidence="6">The sequence shown here is derived from an EMBL/GenBank/DDBJ whole genome shotgun (WGS) entry which is preliminary data.</text>
</comment>
<evidence type="ECO:0000313" key="7">
    <source>
        <dbReference type="Proteomes" id="UP001150907"/>
    </source>
</evidence>
<dbReference type="GO" id="GO:0050660">
    <property type="term" value="F:flavin adenine dinucleotide binding"/>
    <property type="evidence" value="ECO:0007669"/>
    <property type="project" value="TreeGrafter"/>
</dbReference>
<proteinExistence type="inferred from homology"/>
<dbReference type="InterPro" id="IPR036188">
    <property type="entry name" value="FAD/NAD-bd_sf"/>
</dbReference>
<dbReference type="Proteomes" id="UP001150907">
    <property type="component" value="Unassembled WGS sequence"/>
</dbReference>
<evidence type="ECO:0000256" key="1">
    <source>
        <dbReference type="ARBA" id="ARBA00006442"/>
    </source>
</evidence>
<dbReference type="Pfam" id="PF07992">
    <property type="entry name" value="Pyr_redox_2"/>
    <property type="match status" value="1"/>
</dbReference>
<protein>
    <recommendedName>
        <fullName evidence="5">FAD/NAD(P)-binding domain-containing protein</fullName>
    </recommendedName>
</protein>
<accession>A0A9W8ELH5</accession>
<dbReference type="GO" id="GO:0005737">
    <property type="term" value="C:cytoplasm"/>
    <property type="evidence" value="ECO:0007669"/>
    <property type="project" value="TreeGrafter"/>
</dbReference>
<feature type="domain" description="FAD/NAD(P)-binding" evidence="5">
    <location>
        <begin position="7"/>
        <end position="314"/>
    </location>
</feature>
<name>A0A9W8ELH5_9FUNG</name>
<dbReference type="PANTHER" id="PTHR43735">
    <property type="entry name" value="APOPTOSIS-INDUCING FACTOR 1"/>
    <property type="match status" value="1"/>
</dbReference>
<keyword evidence="3" id="KW-0274">FAD</keyword>
<evidence type="ECO:0000256" key="4">
    <source>
        <dbReference type="ARBA" id="ARBA00023002"/>
    </source>
</evidence>
<reference evidence="6" key="1">
    <citation type="submission" date="2022-07" db="EMBL/GenBank/DDBJ databases">
        <title>Phylogenomic reconstructions and comparative analyses of Kickxellomycotina fungi.</title>
        <authorList>
            <person name="Reynolds N.K."/>
            <person name="Stajich J.E."/>
            <person name="Barry K."/>
            <person name="Grigoriev I.V."/>
            <person name="Crous P."/>
            <person name="Smith M.E."/>
        </authorList>
    </citation>
    <scope>NUCLEOTIDE SEQUENCE</scope>
    <source>
        <strain evidence="6">IMI 214461</strain>
    </source>
</reference>
<dbReference type="PANTHER" id="PTHR43735:SF3">
    <property type="entry name" value="FERROPTOSIS SUPPRESSOR PROTEIN 1"/>
    <property type="match status" value="1"/>
</dbReference>
<keyword evidence="4" id="KW-0560">Oxidoreductase</keyword>
<dbReference type="Gene3D" id="3.50.50.100">
    <property type="match status" value="1"/>
</dbReference>
<dbReference type="PRINTS" id="PR00368">
    <property type="entry name" value="FADPNR"/>
</dbReference>
<organism evidence="6 7">
    <name type="scientific">Coemansia thaxteri</name>
    <dbReference type="NCBI Taxonomy" id="2663907"/>
    <lineage>
        <taxon>Eukaryota</taxon>
        <taxon>Fungi</taxon>
        <taxon>Fungi incertae sedis</taxon>
        <taxon>Zoopagomycota</taxon>
        <taxon>Kickxellomycotina</taxon>
        <taxon>Kickxellomycetes</taxon>
        <taxon>Kickxellales</taxon>
        <taxon>Kickxellaceae</taxon>
        <taxon>Coemansia</taxon>
    </lineage>
</organism>
<evidence type="ECO:0000313" key="6">
    <source>
        <dbReference type="EMBL" id="KAJ2008125.1"/>
    </source>
</evidence>
<evidence type="ECO:0000259" key="5">
    <source>
        <dbReference type="Pfam" id="PF07992"/>
    </source>
</evidence>
<keyword evidence="7" id="KW-1185">Reference proteome</keyword>
<sequence>MSTREINVVVVGVSVAGIKAAKTIAQLSKTGYPNLRITLVDKNSYHYHAIGAPRSIVDKAYGKKLIFPLKDLLAPFELDPAHPKHTFIQASIAAVTPDSVELSTGQSVHFDYLVLSTGARNQFPANLTALNEQEAETETQRVFDNVSSAKSILVIGGGAVGVEIAGEIRAAYPDKPVTLVHSASRLLPLNFKPALSDGAVAKLQRLGVQVVLDEKIELPSDISFNCAVRPLTLRGTSGRDYVSDLQILATGTKLDTEYLAPLESKLGLVLRDPQGAIKVNSYLQLNSKGQINIFVPGDVNNLPAGAKYAYKAAQQGEHVGHNIVALIKQGASESTAKETALKEWDGSLMEIIVVPLGKHLGVFQGLGIALGKSWFGDFVTRNMKGKDYFLSQKAKEFPASSLAA</sequence>
<dbReference type="InterPro" id="IPR023753">
    <property type="entry name" value="FAD/NAD-binding_dom"/>
</dbReference>
<keyword evidence="2" id="KW-0285">Flavoprotein</keyword>
<evidence type="ECO:0000256" key="2">
    <source>
        <dbReference type="ARBA" id="ARBA00022630"/>
    </source>
</evidence>
<dbReference type="GO" id="GO:0004174">
    <property type="term" value="F:electron-transferring-flavoprotein dehydrogenase activity"/>
    <property type="evidence" value="ECO:0007669"/>
    <property type="project" value="TreeGrafter"/>
</dbReference>
<dbReference type="PRINTS" id="PR00411">
    <property type="entry name" value="PNDRDTASEI"/>
</dbReference>
<evidence type="ECO:0000256" key="3">
    <source>
        <dbReference type="ARBA" id="ARBA00022827"/>
    </source>
</evidence>